<dbReference type="InterPro" id="IPR036950">
    <property type="entry name" value="PBP_transglycosylase"/>
</dbReference>
<dbReference type="InterPro" id="IPR012338">
    <property type="entry name" value="Beta-lactam/transpept-like"/>
</dbReference>
<keyword evidence="2" id="KW-0121">Carboxypeptidase</keyword>
<dbReference type="Pfam" id="PF00905">
    <property type="entry name" value="Transpeptidase"/>
    <property type="match status" value="1"/>
</dbReference>
<evidence type="ECO:0000313" key="20">
    <source>
        <dbReference type="Proteomes" id="UP001597120"/>
    </source>
</evidence>
<dbReference type="PANTHER" id="PTHR32282:SF32">
    <property type="entry name" value="PENICILLIN-BINDING PROTEIN 2A"/>
    <property type="match status" value="1"/>
</dbReference>
<dbReference type="RefSeq" id="WP_144933479.1">
    <property type="nucleotide sequence ID" value="NZ_JBHTIU010000111.1"/>
</dbReference>
<evidence type="ECO:0000256" key="15">
    <source>
        <dbReference type="ARBA" id="ARBA00049902"/>
    </source>
</evidence>
<evidence type="ECO:0000313" key="19">
    <source>
        <dbReference type="EMBL" id="MFD0872534.1"/>
    </source>
</evidence>
<dbReference type="Pfam" id="PF00912">
    <property type="entry name" value="Transgly"/>
    <property type="match status" value="1"/>
</dbReference>
<organism evidence="19 20">
    <name type="scientific">Paenibacillus residui</name>
    <dbReference type="NCBI Taxonomy" id="629724"/>
    <lineage>
        <taxon>Bacteria</taxon>
        <taxon>Bacillati</taxon>
        <taxon>Bacillota</taxon>
        <taxon>Bacilli</taxon>
        <taxon>Bacillales</taxon>
        <taxon>Paenibacillaceae</taxon>
        <taxon>Paenibacillus</taxon>
    </lineage>
</organism>
<keyword evidence="4" id="KW-0328">Glycosyltransferase</keyword>
<dbReference type="InterPro" id="IPR001264">
    <property type="entry name" value="Glyco_trans_51"/>
</dbReference>
<dbReference type="InterPro" id="IPR050396">
    <property type="entry name" value="Glycosyltr_51/Transpeptidase"/>
</dbReference>
<dbReference type="InterPro" id="IPR013783">
    <property type="entry name" value="Ig-like_fold"/>
</dbReference>
<dbReference type="EMBL" id="JBHTIU010000111">
    <property type="protein sequence ID" value="MFD0872534.1"/>
    <property type="molecule type" value="Genomic_DNA"/>
</dbReference>
<evidence type="ECO:0000256" key="11">
    <source>
        <dbReference type="ARBA" id="ARBA00023136"/>
    </source>
</evidence>
<dbReference type="Gene3D" id="1.10.3810.10">
    <property type="entry name" value="Biosynthetic peptidoglycan transglycosylase-like"/>
    <property type="match status" value="1"/>
</dbReference>
<feature type="compositionally biased region" description="Basic and acidic residues" evidence="16">
    <location>
        <begin position="812"/>
        <end position="821"/>
    </location>
</feature>
<evidence type="ECO:0000256" key="2">
    <source>
        <dbReference type="ARBA" id="ARBA00022645"/>
    </source>
</evidence>
<keyword evidence="12" id="KW-0511">Multifunctional enzyme</keyword>
<feature type="region of interest" description="Disordered" evidence="16">
    <location>
        <begin position="737"/>
        <end position="855"/>
    </location>
</feature>
<evidence type="ECO:0000256" key="6">
    <source>
        <dbReference type="ARBA" id="ARBA00022692"/>
    </source>
</evidence>
<dbReference type="SUPFAM" id="SSF53955">
    <property type="entry name" value="Lysozyme-like"/>
    <property type="match status" value="1"/>
</dbReference>
<comment type="caution">
    <text evidence="19">The sequence shown here is derived from an EMBL/GenBank/DDBJ whole genome shotgun (WGS) entry which is preliminary data.</text>
</comment>
<evidence type="ECO:0000259" key="17">
    <source>
        <dbReference type="Pfam" id="PF00905"/>
    </source>
</evidence>
<feature type="compositionally biased region" description="Basic and acidic residues" evidence="16">
    <location>
        <begin position="756"/>
        <end position="783"/>
    </location>
</feature>
<dbReference type="SUPFAM" id="SSF56601">
    <property type="entry name" value="beta-lactamase/transpeptidase-like"/>
    <property type="match status" value="1"/>
</dbReference>
<keyword evidence="8" id="KW-0133">Cell shape</keyword>
<feature type="domain" description="Glycosyl transferase family 51" evidence="18">
    <location>
        <begin position="71"/>
        <end position="246"/>
    </location>
</feature>
<evidence type="ECO:0000256" key="8">
    <source>
        <dbReference type="ARBA" id="ARBA00022960"/>
    </source>
</evidence>
<dbReference type="InterPro" id="IPR001460">
    <property type="entry name" value="PCN-bd_Tpept"/>
</dbReference>
<keyword evidence="3" id="KW-0645">Protease</keyword>
<keyword evidence="10" id="KW-1133">Transmembrane helix</keyword>
<dbReference type="Gene3D" id="3.40.710.10">
    <property type="entry name" value="DD-peptidase/beta-lactamase superfamily"/>
    <property type="match status" value="1"/>
</dbReference>
<evidence type="ECO:0000256" key="1">
    <source>
        <dbReference type="ARBA" id="ARBA00022475"/>
    </source>
</evidence>
<evidence type="ECO:0000256" key="3">
    <source>
        <dbReference type="ARBA" id="ARBA00022670"/>
    </source>
</evidence>
<keyword evidence="5" id="KW-0808">Transferase</keyword>
<dbReference type="PANTHER" id="PTHR32282">
    <property type="entry name" value="BINDING PROTEIN TRANSPEPTIDASE, PUTATIVE-RELATED"/>
    <property type="match status" value="1"/>
</dbReference>
<keyword evidence="7" id="KW-0378">Hydrolase</keyword>
<evidence type="ECO:0000256" key="16">
    <source>
        <dbReference type="SAM" id="MobiDB-lite"/>
    </source>
</evidence>
<dbReference type="SUPFAM" id="SSF49265">
    <property type="entry name" value="Fibronectin type III"/>
    <property type="match status" value="1"/>
</dbReference>
<accession>A0ABW3DIW0</accession>
<evidence type="ECO:0000256" key="7">
    <source>
        <dbReference type="ARBA" id="ARBA00022801"/>
    </source>
</evidence>
<evidence type="ECO:0000256" key="5">
    <source>
        <dbReference type="ARBA" id="ARBA00022679"/>
    </source>
</evidence>
<evidence type="ECO:0000256" key="10">
    <source>
        <dbReference type="ARBA" id="ARBA00022989"/>
    </source>
</evidence>
<dbReference type="Gene3D" id="2.60.40.10">
    <property type="entry name" value="Immunoglobulins"/>
    <property type="match status" value="1"/>
</dbReference>
<name>A0ABW3DIW0_9BACL</name>
<evidence type="ECO:0000256" key="9">
    <source>
        <dbReference type="ARBA" id="ARBA00022984"/>
    </source>
</evidence>
<keyword evidence="9" id="KW-0573">Peptidoglycan synthesis</keyword>
<keyword evidence="1" id="KW-1003">Cell membrane</keyword>
<dbReference type="NCBIfam" id="TIGR02074">
    <property type="entry name" value="PBP_1a_fam"/>
    <property type="match status" value="1"/>
</dbReference>
<dbReference type="Proteomes" id="UP001597120">
    <property type="component" value="Unassembled WGS sequence"/>
</dbReference>
<dbReference type="InterPro" id="IPR036116">
    <property type="entry name" value="FN3_sf"/>
</dbReference>
<reference evidence="20" key="1">
    <citation type="journal article" date="2019" name="Int. J. Syst. Evol. Microbiol.">
        <title>The Global Catalogue of Microorganisms (GCM) 10K type strain sequencing project: providing services to taxonomists for standard genome sequencing and annotation.</title>
        <authorList>
            <consortium name="The Broad Institute Genomics Platform"/>
            <consortium name="The Broad Institute Genome Sequencing Center for Infectious Disease"/>
            <person name="Wu L."/>
            <person name="Ma J."/>
        </authorList>
    </citation>
    <scope>NUCLEOTIDE SEQUENCE [LARGE SCALE GENOMIC DNA]</scope>
    <source>
        <strain evidence="20">CCUG 57263</strain>
    </source>
</reference>
<proteinExistence type="predicted"/>
<keyword evidence="13" id="KW-0961">Cell wall biogenesis/degradation</keyword>
<dbReference type="InterPro" id="IPR023346">
    <property type="entry name" value="Lysozyme-like_dom_sf"/>
</dbReference>
<protein>
    <submittedName>
        <fullName evidence="19">PBP1A family penicillin-binding protein</fullName>
    </submittedName>
</protein>
<keyword evidence="11" id="KW-0472">Membrane</keyword>
<sequence length="855" mass="94868">MTSKKKAKAKPKKRVFTWRKMAALSLVTAALAVVVALAGYLIIIYMGKNILDEQANKLQLTEGSVVLDSQGNEVAKLYLENRELVALDDIPPLLRKAFIATEDRRFEEHTGIDLWAIGRALVKDVIARKVVEGGSTITQQLAKNLFLSADKTVFRKATEVSIAIALEEEFTKDEILEMYLNRIFFGSGAWGIKMASKRYFGISDLNELELWQIATLAALPKAPTTYSPLNNPEKSKERRGVVLTLMHQQGLITEEEMNQAKAVDYDPAMSTDIQTSNQFPSYIDYVVQEASKLYDIEEEELLLGGYRIETTLNSNAQRILEETFKNDKMFQKKTDKQTMAMQGSMVIIDHKTGGIVSMIGGRDYERKGWNRALVKQQPGSSFKPIISFAPAIESGKFTPYSMLKDEKMSFNGYSPSNLSGQYRGEVTMFDAMKYSWNMPAVWLLNEVGLKYAMNFAEGLGITFDENDRNLAIALGGMTYGVSPLEMAQAYSAFANDGIMHEAHAIVSIKDRNGKEIHAFKNTKGKRVMKESTARSMTALMQKVVEPGGTGASAAMNRPVAGKTGSTQHPFVDKRDKDIWFAGYTPEWTAAVWMGFDKADKDHYITIKSGQAAALFKEVMSKALAKEPVKPFPGTKVEEEPPADEEKPETVTNFNAHYDKESRKVKLSWQAVTGNVNYKIYRKGSNEGDFSFLLEVKTAEANDISAFPGETYQYYVVAYDPEKDTTGEQSNVVEVAIPGENGEDDSSPDETPIPPDNPDHGDKDKDKDNGRDKDKDKDKDREPGETPDPNPSPSQDPDSSNRPDPTPTPSPGREPDNPDRHQSSSNSTMNPGGTPEIIDPIENNRGQEEGGETAAP</sequence>
<gene>
    <name evidence="19" type="ORF">ACFQ03_25755</name>
</gene>
<keyword evidence="6" id="KW-0812">Transmembrane</keyword>
<evidence type="ECO:0000256" key="4">
    <source>
        <dbReference type="ARBA" id="ARBA00022676"/>
    </source>
</evidence>
<evidence type="ECO:0000256" key="12">
    <source>
        <dbReference type="ARBA" id="ARBA00023268"/>
    </source>
</evidence>
<comment type="catalytic activity">
    <reaction evidence="15">
        <text>[GlcNAc-(1-&gt;4)-Mur2Ac(oyl-L-Ala-gamma-D-Glu-L-Lys-D-Ala-D-Ala)](n)-di-trans,octa-cis-undecaprenyl diphosphate + beta-D-GlcNAc-(1-&gt;4)-Mur2Ac(oyl-L-Ala-gamma-D-Glu-L-Lys-D-Ala-D-Ala)-di-trans,octa-cis-undecaprenyl diphosphate = [GlcNAc-(1-&gt;4)-Mur2Ac(oyl-L-Ala-gamma-D-Glu-L-Lys-D-Ala-D-Ala)](n+1)-di-trans,octa-cis-undecaprenyl diphosphate + di-trans,octa-cis-undecaprenyl diphosphate + H(+)</text>
        <dbReference type="Rhea" id="RHEA:23708"/>
        <dbReference type="Rhea" id="RHEA-COMP:9602"/>
        <dbReference type="Rhea" id="RHEA-COMP:9603"/>
        <dbReference type="ChEBI" id="CHEBI:15378"/>
        <dbReference type="ChEBI" id="CHEBI:58405"/>
        <dbReference type="ChEBI" id="CHEBI:60033"/>
        <dbReference type="ChEBI" id="CHEBI:78435"/>
        <dbReference type="EC" id="2.4.99.28"/>
    </reaction>
</comment>
<evidence type="ECO:0000256" key="13">
    <source>
        <dbReference type="ARBA" id="ARBA00023316"/>
    </source>
</evidence>
<evidence type="ECO:0000256" key="14">
    <source>
        <dbReference type="ARBA" id="ARBA00034000"/>
    </source>
</evidence>
<evidence type="ECO:0000259" key="18">
    <source>
        <dbReference type="Pfam" id="PF00912"/>
    </source>
</evidence>
<feature type="domain" description="Penicillin-binding protein transpeptidase" evidence="17">
    <location>
        <begin position="343"/>
        <end position="619"/>
    </location>
</feature>
<keyword evidence="20" id="KW-1185">Reference proteome</keyword>
<comment type="catalytic activity">
    <reaction evidence="14">
        <text>Preferential cleavage: (Ac)2-L-Lys-D-Ala-|-D-Ala. Also transpeptidation of peptidyl-alanyl moieties that are N-acyl substituents of D-alanine.</text>
        <dbReference type="EC" id="3.4.16.4"/>
    </reaction>
</comment>